<accession>A0A7N2N1M2</accession>
<protein>
    <recommendedName>
        <fullName evidence="1">DUF4283 domain-containing protein</fullName>
    </recommendedName>
</protein>
<dbReference type="InParanoid" id="A0A7N2N1M2"/>
<evidence type="ECO:0000259" key="1">
    <source>
        <dbReference type="Pfam" id="PF14111"/>
    </source>
</evidence>
<evidence type="ECO:0000313" key="2">
    <source>
        <dbReference type="EnsemblPlants" id="QL12p002404:mrna"/>
    </source>
</evidence>
<dbReference type="PANTHER" id="PTHR31286">
    <property type="entry name" value="GLYCINE-RICH CELL WALL STRUCTURAL PROTEIN 1.8-LIKE"/>
    <property type="match status" value="1"/>
</dbReference>
<dbReference type="EnsemblPlants" id="QL12p002404:mrna">
    <property type="protein sequence ID" value="QL12p002404:mrna"/>
    <property type="gene ID" value="QL12p002404"/>
</dbReference>
<proteinExistence type="predicted"/>
<dbReference type="PANTHER" id="PTHR31286:SF167">
    <property type="entry name" value="OS09G0268800 PROTEIN"/>
    <property type="match status" value="1"/>
</dbReference>
<dbReference type="Gramene" id="QL12p002404:mrna">
    <property type="protein sequence ID" value="QL12p002404:mrna"/>
    <property type="gene ID" value="QL12p002404"/>
</dbReference>
<keyword evidence="3" id="KW-1185">Reference proteome</keyword>
<reference evidence="2" key="2">
    <citation type="submission" date="2021-01" db="UniProtKB">
        <authorList>
            <consortium name="EnsemblPlants"/>
        </authorList>
    </citation>
    <scope>IDENTIFICATION</scope>
</reference>
<dbReference type="InterPro" id="IPR025558">
    <property type="entry name" value="DUF4283"/>
</dbReference>
<dbReference type="Pfam" id="PF14111">
    <property type="entry name" value="DUF4283"/>
    <property type="match status" value="1"/>
</dbReference>
<dbReference type="AlphaFoldDB" id="A0A7N2N1M2"/>
<evidence type="ECO:0000313" key="3">
    <source>
        <dbReference type="Proteomes" id="UP000594261"/>
    </source>
</evidence>
<dbReference type="Proteomes" id="UP000594261">
    <property type="component" value="Chromosome 12"/>
</dbReference>
<reference evidence="2 3" key="1">
    <citation type="journal article" date="2016" name="G3 (Bethesda)">
        <title>First Draft Assembly and Annotation of the Genome of a California Endemic Oak Quercus lobata Nee (Fagaceae).</title>
        <authorList>
            <person name="Sork V.L."/>
            <person name="Fitz-Gibbon S.T."/>
            <person name="Puiu D."/>
            <person name="Crepeau M."/>
            <person name="Gugger P.F."/>
            <person name="Sherman R."/>
            <person name="Stevens K."/>
            <person name="Langley C.H."/>
            <person name="Pellegrini M."/>
            <person name="Salzberg S.L."/>
        </authorList>
    </citation>
    <scope>NUCLEOTIDE SEQUENCE [LARGE SCALE GENOMIC DNA]</scope>
    <source>
        <strain evidence="2 3">cv. SW786</strain>
    </source>
</reference>
<dbReference type="EMBL" id="LRBV02000012">
    <property type="status" value="NOT_ANNOTATED_CDS"/>
    <property type="molecule type" value="Genomic_DNA"/>
</dbReference>
<sequence>MEGVTVGLGPMDNNIEVREYGWTDSSDTKYSRDMSTEEMESDLLSSDDKIPFARHGHIIRSYQDDVAAQREFWNRCAIRFLLDYRKFSMSFFQNIINATWRLRGPVTVVVRESYFYILHFEYNEDLQHICNEGLWALEGALLVLEKWRPNLVLNHLHLNYISIWVQFHGLPLEYQYPELAEYIGQLMGIVEQVDWEDRMPRNIRFMRVKVKVDPWLPVTETIDQDTRQVATNRFSTRPPWAPLENSNLTWAWIEGNGPFITNGQSRHQYFEASETESDTTAVLFNLDNLNEEMPETVQPRPWMNGFIPESPDSFIESLVQRVNCGRFRFELGRSSIGPSLLPDQAEKTQSQKVDPNCINDQEIAHGAAVAYPSPHASHSSASPTYHMEGRVNDLSPFELITLGPGPPLPNTLEPTISANITLDQITHPISIPEEDILSENSRKRLRKEIERFGRNIRQRICCGFFDKDSLSVVNTPQDLQQTTSATTAIVESENGFWEAGP</sequence>
<name>A0A7N2N1M2_QUELO</name>
<organism evidence="2 3">
    <name type="scientific">Quercus lobata</name>
    <name type="common">Valley oak</name>
    <dbReference type="NCBI Taxonomy" id="97700"/>
    <lineage>
        <taxon>Eukaryota</taxon>
        <taxon>Viridiplantae</taxon>
        <taxon>Streptophyta</taxon>
        <taxon>Embryophyta</taxon>
        <taxon>Tracheophyta</taxon>
        <taxon>Spermatophyta</taxon>
        <taxon>Magnoliopsida</taxon>
        <taxon>eudicotyledons</taxon>
        <taxon>Gunneridae</taxon>
        <taxon>Pentapetalae</taxon>
        <taxon>rosids</taxon>
        <taxon>fabids</taxon>
        <taxon>Fagales</taxon>
        <taxon>Fagaceae</taxon>
        <taxon>Quercus</taxon>
    </lineage>
</organism>
<dbReference type="InterPro" id="IPR040256">
    <property type="entry name" value="At4g02000-like"/>
</dbReference>
<feature type="domain" description="DUF4283" evidence="1">
    <location>
        <begin position="70"/>
        <end position="152"/>
    </location>
</feature>